<dbReference type="GO" id="GO:1990247">
    <property type="term" value="F:N6-methyladenosine-containing RNA reader activity"/>
    <property type="evidence" value="ECO:0007669"/>
    <property type="project" value="UniProtKB-UniRule"/>
</dbReference>
<name>A0A8B9K552_ASTMX</name>
<dbReference type="Pfam" id="PF04146">
    <property type="entry name" value="YTH"/>
    <property type="match status" value="1"/>
</dbReference>
<dbReference type="Proteomes" id="UP000694621">
    <property type="component" value="Unplaced"/>
</dbReference>
<evidence type="ECO:0000313" key="9">
    <source>
        <dbReference type="Proteomes" id="UP000694621"/>
    </source>
</evidence>
<feature type="compositionally biased region" description="Basic and acidic residues" evidence="6">
    <location>
        <begin position="218"/>
        <end position="235"/>
    </location>
</feature>
<feature type="compositionally biased region" description="Basic and acidic residues" evidence="6">
    <location>
        <begin position="110"/>
        <end position="128"/>
    </location>
</feature>
<keyword evidence="2" id="KW-0507">mRNA processing</keyword>
<organism evidence="8 9">
    <name type="scientific">Astyanax mexicanus</name>
    <name type="common">Blind cave fish</name>
    <name type="synonym">Astyanax fasciatus mexicanus</name>
    <dbReference type="NCBI Taxonomy" id="7994"/>
    <lineage>
        <taxon>Eukaryota</taxon>
        <taxon>Metazoa</taxon>
        <taxon>Chordata</taxon>
        <taxon>Craniata</taxon>
        <taxon>Vertebrata</taxon>
        <taxon>Euteleostomi</taxon>
        <taxon>Actinopterygii</taxon>
        <taxon>Neopterygii</taxon>
        <taxon>Teleostei</taxon>
        <taxon>Ostariophysi</taxon>
        <taxon>Characiformes</taxon>
        <taxon>Characoidei</taxon>
        <taxon>Acestrorhamphidae</taxon>
        <taxon>Acestrorhamphinae</taxon>
        <taxon>Astyanax</taxon>
    </lineage>
</organism>
<comment type="function">
    <text evidence="5">Specifically recognizes and binds N6-methyladenosine (m6A)-containing RNAs, and regulates mRNA stability. M6A is a modification present at internal sites of mRNAs and some non-coding RNAs and plays a role in mRNA stability and processing.</text>
</comment>
<evidence type="ECO:0000256" key="1">
    <source>
        <dbReference type="ARBA" id="ARBA00004123"/>
    </source>
</evidence>
<feature type="compositionally biased region" description="Basic and acidic residues" evidence="6">
    <location>
        <begin position="615"/>
        <end position="662"/>
    </location>
</feature>
<sequence>FTLQFNGELNVLEDILTDAPDQDDELYNPESEHGVSEKKGSKRKNDRGDSHDTKRLRSAGHSTRQPVKRSAPSTGANGKKVTNLRGRHPPEDFYDDRKNHSGRGGSSRADLSKGHSEKPLNRSRDQQRRIKPLMTSESSIGRASHSSKEEEEEARSEEYASDQETGSSVGSSEGNRSDGEEEEVMEEEEEGEKDDEEEEEEEVEEEEGEEEEYELEEGDQREGNEQNDYDTRSEASDSQSESVSFSDGESVHSGSGSDASGSEKKHEKLPSSVRAVRKDQTSKLKYILREARFFLIKSNNHENVSLAKAKGVWSTLPVNERKLNAAFRSARSVILIFSVRESGKFQGFARLSSESHHGGSPIHWVLPAGMNAKMLGGVFKIDWICRRELPFTKTAHLSNPWNEHKPVKIGRDGQEIEPECGMQLCMLFPPDESIDLYQVIHKMRHKRRMHSEPRSRGRPPHREPAPRDPGRRRPEEYDMHNRKRPRIDYPAEFPQRPAFFNIVYEFIHRRFSGVRRDVFLNGSYNDYMREFHHNIGPPPPWQGMAPYPGMEQPPHHPYYQHHPPPPQTHPPYSGHHPMPHDARFREKRVHDYDMRVDDFLRRTQAVVSGRRSRPRERERQRERDRPRDARRDRERERGRERDRERDRMRDREREKERGRYRR</sequence>
<dbReference type="PANTHER" id="PTHR12357:SF3">
    <property type="entry name" value="YTH DOMAIN-CONTAINING PROTEIN 1"/>
    <property type="match status" value="1"/>
</dbReference>
<comment type="subcellular location">
    <subcellularLocation>
        <location evidence="1">Nucleus</location>
    </subcellularLocation>
</comment>
<evidence type="ECO:0000256" key="6">
    <source>
        <dbReference type="SAM" id="MobiDB-lite"/>
    </source>
</evidence>
<feature type="compositionally biased region" description="Polar residues" evidence="6">
    <location>
        <begin position="60"/>
        <end position="76"/>
    </location>
</feature>
<feature type="region of interest" description="Disordered" evidence="6">
    <location>
        <begin position="605"/>
        <end position="662"/>
    </location>
</feature>
<dbReference type="GO" id="GO:0000381">
    <property type="term" value="P:regulation of alternative mRNA splicing, via spliceosome"/>
    <property type="evidence" value="ECO:0007669"/>
    <property type="project" value="TreeGrafter"/>
</dbReference>
<feature type="region of interest" description="Disordered" evidence="6">
    <location>
        <begin position="16"/>
        <end position="276"/>
    </location>
</feature>
<dbReference type="GO" id="GO:0005654">
    <property type="term" value="C:nucleoplasm"/>
    <property type="evidence" value="ECO:0007669"/>
    <property type="project" value="TreeGrafter"/>
</dbReference>
<protein>
    <recommendedName>
        <fullName evidence="5">YTH domain-containing family protein</fullName>
    </recommendedName>
</protein>
<evidence type="ECO:0000256" key="5">
    <source>
        <dbReference type="RuleBase" id="RU369095"/>
    </source>
</evidence>
<dbReference type="InterPro" id="IPR007275">
    <property type="entry name" value="YTH_domain"/>
</dbReference>
<comment type="similarity">
    <text evidence="5">Belongs to the YTHDF family.</text>
</comment>
<keyword evidence="3" id="KW-0508">mRNA splicing</keyword>
<keyword evidence="4" id="KW-0539">Nucleus</keyword>
<feature type="compositionally biased region" description="Basic and acidic residues" evidence="6">
    <location>
        <begin position="46"/>
        <end position="55"/>
    </location>
</feature>
<evidence type="ECO:0000256" key="4">
    <source>
        <dbReference type="ARBA" id="ARBA00023242"/>
    </source>
</evidence>
<dbReference type="GO" id="GO:0003729">
    <property type="term" value="F:mRNA binding"/>
    <property type="evidence" value="ECO:0007669"/>
    <property type="project" value="UniProtKB-UniRule"/>
</dbReference>
<feature type="region of interest" description="Disordered" evidence="6">
    <location>
        <begin position="551"/>
        <end position="580"/>
    </location>
</feature>
<reference evidence="8" key="1">
    <citation type="submission" date="2025-08" db="UniProtKB">
        <authorList>
            <consortium name="Ensembl"/>
        </authorList>
    </citation>
    <scope>IDENTIFICATION</scope>
</reference>
<feature type="compositionally biased region" description="Basic and acidic residues" evidence="6">
    <location>
        <begin position="30"/>
        <end position="39"/>
    </location>
</feature>
<proteinExistence type="inferred from homology"/>
<evidence type="ECO:0000313" key="8">
    <source>
        <dbReference type="Ensembl" id="ENSAMXP00005031509.1"/>
    </source>
</evidence>
<keyword evidence="5" id="KW-0694">RNA-binding</keyword>
<feature type="compositionally biased region" description="Polar residues" evidence="6">
    <location>
        <begin position="162"/>
        <end position="174"/>
    </location>
</feature>
<dbReference type="FunFam" id="3.10.590.10:FF:000002">
    <property type="entry name" value="YTH domain-containing protein 1 isoform X1"/>
    <property type="match status" value="1"/>
</dbReference>
<evidence type="ECO:0000256" key="3">
    <source>
        <dbReference type="ARBA" id="ARBA00023187"/>
    </source>
</evidence>
<feature type="compositionally biased region" description="Basic and acidic residues" evidence="6">
    <location>
        <begin position="450"/>
        <end position="480"/>
    </location>
</feature>
<dbReference type="Gene3D" id="3.10.590.10">
    <property type="entry name" value="ph1033 like domains"/>
    <property type="match status" value="1"/>
</dbReference>
<evidence type="ECO:0000259" key="7">
    <source>
        <dbReference type="PROSITE" id="PS50882"/>
    </source>
</evidence>
<feature type="compositionally biased region" description="Acidic residues" evidence="6">
    <location>
        <begin position="149"/>
        <end position="161"/>
    </location>
</feature>
<dbReference type="CDD" id="cd21134">
    <property type="entry name" value="YTH"/>
    <property type="match status" value="1"/>
</dbReference>
<dbReference type="PROSITE" id="PS50882">
    <property type="entry name" value="YTH"/>
    <property type="match status" value="1"/>
</dbReference>
<feature type="compositionally biased region" description="Basic and acidic residues" evidence="6">
    <location>
        <begin position="88"/>
        <end position="99"/>
    </location>
</feature>
<feature type="region of interest" description="Disordered" evidence="6">
    <location>
        <begin position="444"/>
        <end position="483"/>
    </location>
</feature>
<evidence type="ECO:0000256" key="2">
    <source>
        <dbReference type="ARBA" id="ARBA00022664"/>
    </source>
</evidence>
<feature type="compositionally biased region" description="Low complexity" evidence="6">
    <location>
        <begin position="236"/>
        <end position="248"/>
    </location>
</feature>
<dbReference type="InterPro" id="IPR045168">
    <property type="entry name" value="YTH_prot"/>
</dbReference>
<feature type="compositionally biased region" description="Acidic residues" evidence="6">
    <location>
        <begin position="179"/>
        <end position="217"/>
    </location>
</feature>
<dbReference type="GO" id="GO:0000398">
    <property type="term" value="P:mRNA splicing, via spliceosome"/>
    <property type="evidence" value="ECO:0007669"/>
    <property type="project" value="TreeGrafter"/>
</dbReference>
<dbReference type="Ensembl" id="ENSAMXT00005034474.1">
    <property type="protein sequence ID" value="ENSAMXP00005031509.1"/>
    <property type="gene ID" value="ENSAMXG00005015088.1"/>
</dbReference>
<accession>A0A8B9K552</accession>
<gene>
    <name evidence="8" type="primary">ythdc1</name>
</gene>
<dbReference type="PANTHER" id="PTHR12357">
    <property type="entry name" value="YTH YT521-B HOMOLOGY DOMAIN-CONTAINING"/>
    <property type="match status" value="1"/>
</dbReference>
<feature type="domain" description="YTH" evidence="7">
    <location>
        <begin position="291"/>
        <end position="428"/>
    </location>
</feature>
<dbReference type="AlphaFoldDB" id="A0A8B9K552"/>